<dbReference type="RefSeq" id="WP_137325181.1">
    <property type="nucleotide sequence ID" value="NZ_LBIA02000001.1"/>
</dbReference>
<gene>
    <name evidence="1" type="ORF">YH63_011580</name>
</gene>
<evidence type="ECO:0000313" key="1">
    <source>
        <dbReference type="EMBL" id="TKT72009.1"/>
    </source>
</evidence>
<protein>
    <recommendedName>
        <fullName evidence="3">DUF4145 domain-containing protein</fullName>
    </recommendedName>
</protein>
<dbReference type="OrthoDB" id="291822at2"/>
<keyword evidence="2" id="KW-1185">Reference proteome</keyword>
<dbReference type="InterPro" id="IPR038026">
    <property type="entry name" value="MtlR-like_sf"/>
</dbReference>
<dbReference type="PANTHER" id="PTHR37941:SF1">
    <property type="entry name" value="FUMARASE E-RELATED"/>
    <property type="match status" value="1"/>
</dbReference>
<accession>A0A4U6BNM9</accession>
<organism evidence="1 2">
    <name type="scientific">Afipia massiliensis</name>
    <dbReference type="NCBI Taxonomy" id="211460"/>
    <lineage>
        <taxon>Bacteria</taxon>
        <taxon>Pseudomonadati</taxon>
        <taxon>Pseudomonadota</taxon>
        <taxon>Alphaproteobacteria</taxon>
        <taxon>Hyphomicrobiales</taxon>
        <taxon>Nitrobacteraceae</taxon>
        <taxon>Afipia</taxon>
    </lineage>
</organism>
<dbReference type="AlphaFoldDB" id="A0A4U6BNM9"/>
<dbReference type="PANTHER" id="PTHR37941">
    <property type="entry name" value="FUMARASE E-RELATED"/>
    <property type="match status" value="1"/>
</dbReference>
<dbReference type="GO" id="GO:0045892">
    <property type="term" value="P:negative regulation of DNA-templated transcription"/>
    <property type="evidence" value="ECO:0007669"/>
    <property type="project" value="TreeGrafter"/>
</dbReference>
<proteinExistence type="predicted"/>
<evidence type="ECO:0008006" key="3">
    <source>
        <dbReference type="Google" id="ProtNLM"/>
    </source>
</evidence>
<dbReference type="InterPro" id="IPR007761">
    <property type="entry name" value="MtlR-like"/>
</dbReference>
<dbReference type="SUPFAM" id="SSF158668">
    <property type="entry name" value="MtlR-like"/>
    <property type="match status" value="1"/>
</dbReference>
<dbReference type="Gene3D" id="1.20.120.330">
    <property type="entry name" value="Nucleotidyltransferases domain 2"/>
    <property type="match status" value="1"/>
</dbReference>
<comment type="caution">
    <text evidence="1">The sequence shown here is derived from an EMBL/GenBank/DDBJ whole genome shotgun (WGS) entry which is preliminary data.</text>
</comment>
<reference evidence="1" key="1">
    <citation type="submission" date="2019-04" db="EMBL/GenBank/DDBJ databases">
        <title>Whole genome sequencing of cave bacteria.</title>
        <authorList>
            <person name="Gan H.M."/>
            <person name="Barton H."/>
            <person name="Savka M.A."/>
        </authorList>
    </citation>
    <scope>NUCLEOTIDE SEQUENCE [LARGE SCALE GENOMIC DNA]</scope>
    <source>
        <strain evidence="1">LC387</strain>
    </source>
</reference>
<evidence type="ECO:0000313" key="2">
    <source>
        <dbReference type="Proteomes" id="UP000034832"/>
    </source>
</evidence>
<dbReference type="Proteomes" id="UP000034832">
    <property type="component" value="Unassembled WGS sequence"/>
</dbReference>
<name>A0A4U6BNM9_9BRAD</name>
<sequence>MAISGAALLEAAVTQALLSRLRESKTGNRELFRGNAPLSSFSSITQMAFALNVFGKEYRHDIDGVRHIRNAFAHSPKELRFATKAISDVCDTFYALRVAPKFNEAPTTARDKFSFTVRTVGMFLILASAELMTPLKSDLP</sequence>
<dbReference type="EMBL" id="LBIA02000001">
    <property type="protein sequence ID" value="TKT72009.1"/>
    <property type="molecule type" value="Genomic_DNA"/>
</dbReference>